<organism evidence="3 4">
    <name type="scientific">Conyzicola nivalis</name>
    <dbReference type="NCBI Taxonomy" id="1477021"/>
    <lineage>
        <taxon>Bacteria</taxon>
        <taxon>Bacillati</taxon>
        <taxon>Actinomycetota</taxon>
        <taxon>Actinomycetes</taxon>
        <taxon>Micrococcales</taxon>
        <taxon>Microbacteriaceae</taxon>
        <taxon>Conyzicola</taxon>
    </lineage>
</organism>
<evidence type="ECO:0000313" key="4">
    <source>
        <dbReference type="Proteomes" id="UP000606922"/>
    </source>
</evidence>
<dbReference type="Gene3D" id="3.40.960.10">
    <property type="entry name" value="VSR Endonuclease"/>
    <property type="match status" value="1"/>
</dbReference>
<protein>
    <recommendedName>
        <fullName evidence="2">DUF559 domain-containing protein</fullName>
    </recommendedName>
</protein>
<dbReference type="InterPro" id="IPR011335">
    <property type="entry name" value="Restrct_endonuc-II-like"/>
</dbReference>
<feature type="domain" description="DUF559" evidence="2">
    <location>
        <begin position="206"/>
        <end position="284"/>
    </location>
</feature>
<reference evidence="3" key="2">
    <citation type="submission" date="2020-09" db="EMBL/GenBank/DDBJ databases">
        <authorList>
            <person name="Sun Q."/>
            <person name="Zhou Y."/>
        </authorList>
    </citation>
    <scope>NUCLEOTIDE SEQUENCE</scope>
    <source>
        <strain evidence="3">CGMCC 1.12813</strain>
    </source>
</reference>
<evidence type="ECO:0000259" key="2">
    <source>
        <dbReference type="Pfam" id="PF04480"/>
    </source>
</evidence>
<reference evidence="3" key="1">
    <citation type="journal article" date="2014" name="Int. J. Syst. Evol. Microbiol.">
        <title>Complete genome sequence of Corynebacterium casei LMG S-19264T (=DSM 44701T), isolated from a smear-ripened cheese.</title>
        <authorList>
            <consortium name="US DOE Joint Genome Institute (JGI-PGF)"/>
            <person name="Walter F."/>
            <person name="Albersmeier A."/>
            <person name="Kalinowski J."/>
            <person name="Ruckert C."/>
        </authorList>
    </citation>
    <scope>NUCLEOTIDE SEQUENCE</scope>
    <source>
        <strain evidence="3">CGMCC 1.12813</strain>
    </source>
</reference>
<gene>
    <name evidence="3" type="ORF">GCM10010979_18360</name>
</gene>
<keyword evidence="4" id="KW-1185">Reference proteome</keyword>
<evidence type="ECO:0000313" key="3">
    <source>
        <dbReference type="EMBL" id="GGB03985.1"/>
    </source>
</evidence>
<dbReference type="InterPro" id="IPR007569">
    <property type="entry name" value="DUF559"/>
</dbReference>
<name>A0A916SKK3_9MICO</name>
<dbReference type="Pfam" id="PF04480">
    <property type="entry name" value="DUF559"/>
    <property type="match status" value="1"/>
</dbReference>
<dbReference type="EMBL" id="BMGB01000001">
    <property type="protein sequence ID" value="GGB03985.1"/>
    <property type="molecule type" value="Genomic_DNA"/>
</dbReference>
<comment type="caution">
    <text evidence="3">The sequence shown here is derived from an EMBL/GenBank/DDBJ whole genome shotgun (WGS) entry which is preliminary data.</text>
</comment>
<feature type="compositionally biased region" description="Basic and acidic residues" evidence="1">
    <location>
        <begin position="98"/>
        <end position="110"/>
    </location>
</feature>
<sequence>MDATLALAALGEPIATRSQLLSAGATPRDLTVAVRGRRLLRVREGYYAEPLADPALLQAVRIGGRLGCVSALQRHGVWVPPHSFPHVSVEPNASRLRSPRDRSRPLEPQNRDGCEVHWAGAVEIDDASVHTCGIVNALAQTIRCQPAEFAVAALDSAMYQGRVTARQVAAIFAALPKRLTPLRSLIDSRCMSGIETLIRLALIDRGIPFEVQVRFVGVGVVDFVVAGCVVVEVDGREYHEGEVPTARDYARDAELAARGYIVVRLNYRQVMFERELAIAAIVGAVRAHRRGPTV</sequence>
<feature type="region of interest" description="Disordered" evidence="1">
    <location>
        <begin position="89"/>
        <end position="110"/>
    </location>
</feature>
<dbReference type="SUPFAM" id="SSF52980">
    <property type="entry name" value="Restriction endonuclease-like"/>
    <property type="match status" value="1"/>
</dbReference>
<dbReference type="Proteomes" id="UP000606922">
    <property type="component" value="Unassembled WGS sequence"/>
</dbReference>
<dbReference type="AlphaFoldDB" id="A0A916SKK3"/>
<dbReference type="RefSeq" id="WP_188510327.1">
    <property type="nucleotide sequence ID" value="NZ_BMGB01000001.1"/>
</dbReference>
<accession>A0A916SKK3</accession>
<proteinExistence type="predicted"/>
<evidence type="ECO:0000256" key="1">
    <source>
        <dbReference type="SAM" id="MobiDB-lite"/>
    </source>
</evidence>